<dbReference type="Pfam" id="PF03466">
    <property type="entry name" value="LysR_substrate"/>
    <property type="match status" value="1"/>
</dbReference>
<gene>
    <name evidence="7" type="ORF">EQP59_02915</name>
</gene>
<dbReference type="InterPro" id="IPR005119">
    <property type="entry name" value="LysR_subst-bd"/>
</dbReference>
<dbReference type="FunFam" id="1.10.10.10:FF:000001">
    <property type="entry name" value="LysR family transcriptional regulator"/>
    <property type="match status" value="1"/>
</dbReference>
<feature type="domain" description="HTH lysR-type" evidence="6">
    <location>
        <begin position="1"/>
        <end position="58"/>
    </location>
</feature>
<evidence type="ECO:0000313" key="8">
    <source>
        <dbReference type="Proteomes" id="UP000287701"/>
    </source>
</evidence>
<dbReference type="Proteomes" id="UP000287701">
    <property type="component" value="Chromosome"/>
</dbReference>
<keyword evidence="2" id="KW-0805">Transcription regulation</keyword>
<dbReference type="GO" id="GO:0003677">
    <property type="term" value="F:DNA binding"/>
    <property type="evidence" value="ECO:0007669"/>
    <property type="project" value="UniProtKB-KW"/>
</dbReference>
<dbReference type="InterPro" id="IPR036390">
    <property type="entry name" value="WH_DNA-bd_sf"/>
</dbReference>
<dbReference type="AlphaFoldDB" id="A0A3R5UR89"/>
<dbReference type="GO" id="GO:0003700">
    <property type="term" value="F:DNA-binding transcription factor activity"/>
    <property type="evidence" value="ECO:0007669"/>
    <property type="project" value="InterPro"/>
</dbReference>
<dbReference type="InterPro" id="IPR000847">
    <property type="entry name" value="LysR_HTH_N"/>
</dbReference>
<dbReference type="PROSITE" id="PS50931">
    <property type="entry name" value="HTH_LYSR"/>
    <property type="match status" value="1"/>
</dbReference>
<evidence type="ECO:0000259" key="6">
    <source>
        <dbReference type="PROSITE" id="PS50931"/>
    </source>
</evidence>
<accession>A0A3R5UR89</accession>
<sequence length="317" mass="35766">MTLIQLEYALAVAESKNFTLAAERVFVTQPTLSMQIQKLEVELGVNIFDRTTHPIGITPIGKKILKQAKKILSEAEKMKFMVAEEKKSLEGTFKIGVIPTLVSTLVPLFYKNFIRKFPKTQLIILELKTEAILEQLKEGKIDFGIAATPLNAPDFVEDVLFYEPMLAYVPPQHRLHNKKEIEEGDLDLNDLLLLEEGHCFRNNVLSICSNSNSSKSGVSVQSGNFETLVKLADDGLGMTVLPSMQADDILHRKGKENLKNFKHPSPTREISLVYHESQPRLNFARKLKETIQGLVRGKIYLDQGTRTFPTLLMEKNT</sequence>
<dbReference type="PRINTS" id="PR00039">
    <property type="entry name" value="HTHLYSR"/>
</dbReference>
<keyword evidence="4" id="KW-0010">Activator</keyword>
<dbReference type="Pfam" id="PF00126">
    <property type="entry name" value="HTH_1"/>
    <property type="match status" value="1"/>
</dbReference>
<dbReference type="PANTHER" id="PTHR30346">
    <property type="entry name" value="TRANSCRIPTIONAL DUAL REGULATOR HCAR-RELATED"/>
    <property type="match status" value="1"/>
</dbReference>
<reference evidence="7 8" key="1">
    <citation type="submission" date="2019-01" db="EMBL/GenBank/DDBJ databases">
        <title>Whole Genome of Ornithobacterium rhinotracheale FARPER-174b.</title>
        <authorList>
            <person name="Tataje-Lavanda L.A."/>
            <person name="Montalvan A."/>
            <person name="Montesinos R."/>
            <person name="Zimic M."/>
            <person name="Fernandez-Sanchez M."/>
            <person name="Fernandez-Diaz M."/>
        </authorList>
    </citation>
    <scope>NUCLEOTIDE SEQUENCE [LARGE SCALE GENOMIC DNA]</scope>
    <source>
        <strain evidence="7 8">FARPER-174b</strain>
    </source>
</reference>
<dbReference type="PANTHER" id="PTHR30346:SF26">
    <property type="entry name" value="HYDROGEN PEROXIDE-INDUCIBLE GENES ACTIVATOR"/>
    <property type="match status" value="1"/>
</dbReference>
<proteinExistence type="inferred from homology"/>
<keyword evidence="3" id="KW-0238">DNA-binding</keyword>
<keyword evidence="5" id="KW-0804">Transcription</keyword>
<protein>
    <submittedName>
        <fullName evidence="7">Hydrogen peroxide-inducible genes activator</fullName>
    </submittedName>
</protein>
<evidence type="ECO:0000313" key="7">
    <source>
        <dbReference type="EMBL" id="QAR30375.1"/>
    </source>
</evidence>
<dbReference type="CDD" id="cd08411">
    <property type="entry name" value="PBP2_OxyR"/>
    <property type="match status" value="1"/>
</dbReference>
<comment type="similarity">
    <text evidence="1">Belongs to the LysR transcriptional regulatory family.</text>
</comment>
<evidence type="ECO:0000256" key="3">
    <source>
        <dbReference type="ARBA" id="ARBA00023125"/>
    </source>
</evidence>
<dbReference type="Gene3D" id="3.40.190.10">
    <property type="entry name" value="Periplasmic binding protein-like II"/>
    <property type="match status" value="2"/>
</dbReference>
<dbReference type="SUPFAM" id="SSF53850">
    <property type="entry name" value="Periplasmic binding protein-like II"/>
    <property type="match status" value="1"/>
</dbReference>
<dbReference type="EMBL" id="CP035107">
    <property type="protein sequence ID" value="QAR30375.1"/>
    <property type="molecule type" value="Genomic_DNA"/>
</dbReference>
<name>A0A3R5UR89_ORNRH</name>
<dbReference type="SUPFAM" id="SSF46785">
    <property type="entry name" value="Winged helix' DNA-binding domain"/>
    <property type="match status" value="1"/>
</dbReference>
<dbReference type="InterPro" id="IPR036388">
    <property type="entry name" value="WH-like_DNA-bd_sf"/>
</dbReference>
<dbReference type="Gene3D" id="1.10.10.10">
    <property type="entry name" value="Winged helix-like DNA-binding domain superfamily/Winged helix DNA-binding domain"/>
    <property type="match status" value="1"/>
</dbReference>
<organism evidence="7 8">
    <name type="scientific">Ornithobacterium rhinotracheale</name>
    <dbReference type="NCBI Taxonomy" id="28251"/>
    <lineage>
        <taxon>Bacteria</taxon>
        <taxon>Pseudomonadati</taxon>
        <taxon>Bacteroidota</taxon>
        <taxon>Flavobacteriia</taxon>
        <taxon>Flavobacteriales</taxon>
        <taxon>Weeksellaceae</taxon>
        <taxon>Ornithobacterium</taxon>
    </lineage>
</organism>
<dbReference type="GO" id="GO:0032993">
    <property type="term" value="C:protein-DNA complex"/>
    <property type="evidence" value="ECO:0007669"/>
    <property type="project" value="TreeGrafter"/>
</dbReference>
<evidence type="ECO:0000256" key="2">
    <source>
        <dbReference type="ARBA" id="ARBA00023015"/>
    </source>
</evidence>
<evidence type="ECO:0000256" key="5">
    <source>
        <dbReference type="ARBA" id="ARBA00023163"/>
    </source>
</evidence>
<dbReference type="OrthoDB" id="9803735at2"/>
<evidence type="ECO:0000256" key="4">
    <source>
        <dbReference type="ARBA" id="ARBA00023159"/>
    </source>
</evidence>
<dbReference type="RefSeq" id="WP_128500870.1">
    <property type="nucleotide sequence ID" value="NZ_CP035107.1"/>
</dbReference>
<evidence type="ECO:0000256" key="1">
    <source>
        <dbReference type="ARBA" id="ARBA00009437"/>
    </source>
</evidence>